<dbReference type="SUPFAM" id="SSF90112">
    <property type="entry name" value="Neurotransmitter-gated ion-channel transmembrane pore"/>
    <property type="match status" value="1"/>
</dbReference>
<dbReference type="Proteomes" id="UP001208570">
    <property type="component" value="Unassembled WGS sequence"/>
</dbReference>
<feature type="transmembrane region" description="Helical" evidence="5">
    <location>
        <begin position="241"/>
        <end position="264"/>
    </location>
</feature>
<evidence type="ECO:0000256" key="1">
    <source>
        <dbReference type="ARBA" id="ARBA00004141"/>
    </source>
</evidence>
<dbReference type="SUPFAM" id="SSF63712">
    <property type="entry name" value="Nicotinic receptor ligand binding domain-like"/>
    <property type="match status" value="1"/>
</dbReference>
<keyword evidence="3 5" id="KW-1133">Transmembrane helix</keyword>
<keyword evidence="2 5" id="KW-0812">Transmembrane</keyword>
<feature type="domain" description="Neurotransmitter-gated ion-channel ligand-binding" evidence="6">
    <location>
        <begin position="54"/>
        <end position="208"/>
    </location>
</feature>
<organism evidence="7 8">
    <name type="scientific">Paralvinella palmiformis</name>
    <dbReference type="NCBI Taxonomy" id="53620"/>
    <lineage>
        <taxon>Eukaryota</taxon>
        <taxon>Metazoa</taxon>
        <taxon>Spiralia</taxon>
        <taxon>Lophotrochozoa</taxon>
        <taxon>Annelida</taxon>
        <taxon>Polychaeta</taxon>
        <taxon>Sedentaria</taxon>
        <taxon>Canalipalpata</taxon>
        <taxon>Terebellida</taxon>
        <taxon>Terebelliformia</taxon>
        <taxon>Alvinellidae</taxon>
        <taxon>Paralvinella</taxon>
    </lineage>
</organism>
<dbReference type="PANTHER" id="PTHR18945">
    <property type="entry name" value="NEUROTRANSMITTER GATED ION CHANNEL"/>
    <property type="match status" value="1"/>
</dbReference>
<dbReference type="Gene3D" id="1.20.58.390">
    <property type="entry name" value="Neurotransmitter-gated ion-channel transmembrane domain"/>
    <property type="match status" value="1"/>
</dbReference>
<gene>
    <name evidence="7" type="ORF">LSH36_1596g00029</name>
</gene>
<dbReference type="EMBL" id="JAODUP010001595">
    <property type="protein sequence ID" value="KAK2139819.1"/>
    <property type="molecule type" value="Genomic_DNA"/>
</dbReference>
<comment type="caution">
    <text evidence="7">The sequence shown here is derived from an EMBL/GenBank/DDBJ whole genome shotgun (WGS) entry which is preliminary data.</text>
</comment>
<feature type="transmembrane region" description="Helical" evidence="5">
    <location>
        <begin position="300"/>
        <end position="321"/>
    </location>
</feature>
<dbReference type="InterPro" id="IPR038050">
    <property type="entry name" value="Neuro_actylchol_rec"/>
</dbReference>
<dbReference type="GO" id="GO:0005230">
    <property type="term" value="F:extracellular ligand-gated monoatomic ion channel activity"/>
    <property type="evidence" value="ECO:0007669"/>
    <property type="project" value="InterPro"/>
</dbReference>
<evidence type="ECO:0000256" key="2">
    <source>
        <dbReference type="ARBA" id="ARBA00022692"/>
    </source>
</evidence>
<feature type="transmembrane region" description="Helical" evidence="5">
    <location>
        <begin position="341"/>
        <end position="360"/>
    </location>
</feature>
<evidence type="ECO:0000256" key="5">
    <source>
        <dbReference type="SAM" id="Phobius"/>
    </source>
</evidence>
<feature type="transmembrane region" description="Helical" evidence="5">
    <location>
        <begin position="270"/>
        <end position="288"/>
    </location>
</feature>
<proteinExistence type="predicted"/>
<dbReference type="FunFam" id="2.70.170.10:FF:000053">
    <property type="entry name" value="Predicted protein"/>
    <property type="match status" value="1"/>
</dbReference>
<evidence type="ECO:0000313" key="7">
    <source>
        <dbReference type="EMBL" id="KAK2139819.1"/>
    </source>
</evidence>
<dbReference type="GO" id="GO:0004888">
    <property type="term" value="F:transmembrane signaling receptor activity"/>
    <property type="evidence" value="ECO:0007669"/>
    <property type="project" value="InterPro"/>
</dbReference>
<dbReference type="Gene3D" id="2.70.170.10">
    <property type="entry name" value="Neurotransmitter-gated ion-channel ligand-binding domain"/>
    <property type="match status" value="1"/>
</dbReference>
<comment type="subcellular location">
    <subcellularLocation>
        <location evidence="1">Membrane</location>
        <topology evidence="1">Multi-pass membrane protein</topology>
    </subcellularLocation>
</comment>
<dbReference type="AlphaFoldDB" id="A0AAD9ISF0"/>
<sequence length="407" mass="47235">MAQSYSLCFRNTTNVFGTGDFTLERPLSSVSKYVSSKTQSPINKIIEDMAIEYKVRVEVTVFFMKIGEIDTLKENYEADVMVKAKWREPALDKGTFNPTERIPWERYWNPKLYVENVIGEPKETAFQMVTYTPSGQAYVVEKRRIKGTFLENLELNDFPFDIQDLTVTLMSDRPASEVELADNPVDLHRVNRQSFIDEQEWILYKCVETDLKEISYEHEDPSIKRPALKVKCRAARRPAYFFWNIFLITFLICSLSFVTFSVSYQLPQNRLQLTFTLVLTSVAFKFVVNQSLPKISYLTYLDVYILVTMVMLTFVCIWHGITTVLVRNGVTRITTYDTIALLVAASSYVIFNVIFPIRVYSKPGRARRQMHVKEKEYAERIRSQLAKHPLTKNGVMNHAVFPMSDIQ</sequence>
<dbReference type="GO" id="GO:0016020">
    <property type="term" value="C:membrane"/>
    <property type="evidence" value="ECO:0007669"/>
    <property type="project" value="UniProtKB-SubCell"/>
</dbReference>
<accession>A0AAD9ISF0</accession>
<name>A0AAD9ISF0_9ANNE</name>
<protein>
    <recommendedName>
        <fullName evidence="6">Neurotransmitter-gated ion-channel ligand-binding domain-containing protein</fullName>
    </recommendedName>
</protein>
<dbReference type="InterPro" id="IPR036734">
    <property type="entry name" value="Neur_chan_lig-bd_sf"/>
</dbReference>
<evidence type="ECO:0000313" key="8">
    <source>
        <dbReference type="Proteomes" id="UP001208570"/>
    </source>
</evidence>
<evidence type="ECO:0000256" key="4">
    <source>
        <dbReference type="ARBA" id="ARBA00023136"/>
    </source>
</evidence>
<evidence type="ECO:0000256" key="3">
    <source>
        <dbReference type="ARBA" id="ARBA00022989"/>
    </source>
</evidence>
<dbReference type="Pfam" id="PF02931">
    <property type="entry name" value="Neur_chan_LBD"/>
    <property type="match status" value="1"/>
</dbReference>
<dbReference type="InterPro" id="IPR006202">
    <property type="entry name" value="Neur_chan_lig-bd"/>
</dbReference>
<keyword evidence="4 5" id="KW-0472">Membrane</keyword>
<keyword evidence="8" id="KW-1185">Reference proteome</keyword>
<dbReference type="InterPro" id="IPR036719">
    <property type="entry name" value="Neuro-gated_channel_TM_sf"/>
</dbReference>
<dbReference type="InterPro" id="IPR006201">
    <property type="entry name" value="Neur_channel"/>
</dbReference>
<evidence type="ECO:0000259" key="6">
    <source>
        <dbReference type="Pfam" id="PF02931"/>
    </source>
</evidence>
<reference evidence="7" key="1">
    <citation type="journal article" date="2023" name="Mol. Biol. Evol.">
        <title>Third-Generation Sequencing Reveals the Adaptive Role of the Epigenome in Three Deep-Sea Polychaetes.</title>
        <authorList>
            <person name="Perez M."/>
            <person name="Aroh O."/>
            <person name="Sun Y."/>
            <person name="Lan Y."/>
            <person name="Juniper S.K."/>
            <person name="Young C.R."/>
            <person name="Angers B."/>
            <person name="Qian P.Y."/>
        </authorList>
    </citation>
    <scope>NUCLEOTIDE SEQUENCE</scope>
    <source>
        <strain evidence="7">P08H-3</strain>
    </source>
</reference>